<dbReference type="OMA" id="IMCQSDT"/>
<keyword evidence="5" id="KW-1185">Reference proteome</keyword>
<dbReference type="EMBL" id="KZ107839">
    <property type="protein sequence ID" value="OSS52682.1"/>
    <property type="molecule type" value="Genomic_DNA"/>
</dbReference>
<keyword evidence="3" id="KW-1133">Transmembrane helix</keyword>
<keyword evidence="3" id="KW-0472">Membrane</keyword>
<dbReference type="GO" id="GO:0043386">
    <property type="term" value="P:mycotoxin biosynthetic process"/>
    <property type="evidence" value="ECO:0007669"/>
    <property type="project" value="InterPro"/>
</dbReference>
<dbReference type="PANTHER" id="PTHR33365:SF4">
    <property type="entry name" value="CYCLOCHLOROTINE BIOSYNTHESIS PROTEIN O"/>
    <property type="match status" value="1"/>
</dbReference>
<evidence type="ECO:0008006" key="6">
    <source>
        <dbReference type="Google" id="ProtNLM"/>
    </source>
</evidence>
<dbReference type="AlphaFoldDB" id="A0A1Y2M9J0"/>
<dbReference type="Pfam" id="PF11807">
    <property type="entry name" value="UstYa"/>
    <property type="match status" value="1"/>
</dbReference>
<dbReference type="InterPro" id="IPR021765">
    <property type="entry name" value="UstYa-like"/>
</dbReference>
<evidence type="ECO:0000313" key="4">
    <source>
        <dbReference type="EMBL" id="OSS52682.1"/>
    </source>
</evidence>
<dbReference type="Proteomes" id="UP000193240">
    <property type="component" value="Unassembled WGS sequence"/>
</dbReference>
<name>A0A1Y2M9J0_EPING</name>
<comment type="similarity">
    <text evidence="2">Belongs to the ustYa family.</text>
</comment>
<protein>
    <recommendedName>
        <fullName evidence="6">Tat pathway signal sequence</fullName>
    </recommendedName>
</protein>
<reference evidence="4 5" key="1">
    <citation type="journal article" date="2017" name="Genome Announc.">
        <title>Genome sequence of the saprophytic ascomycete Epicoccum nigrum ICMP 19927 strain isolated from New Zealand.</title>
        <authorList>
            <person name="Fokin M."/>
            <person name="Fleetwood D."/>
            <person name="Weir B.S."/>
            <person name="Villas-Boas S.G."/>
        </authorList>
    </citation>
    <scope>NUCLEOTIDE SEQUENCE [LARGE SCALE GENOMIC DNA]</scope>
    <source>
        <strain evidence="4 5">ICMP 19927</strain>
    </source>
</reference>
<proteinExistence type="inferred from homology"/>
<dbReference type="STRING" id="105696.A0A1Y2M9J0"/>
<dbReference type="PANTHER" id="PTHR33365">
    <property type="entry name" value="YALI0B05434P"/>
    <property type="match status" value="1"/>
</dbReference>
<accession>A0A1Y2M9J0</accession>
<evidence type="ECO:0000313" key="5">
    <source>
        <dbReference type="Proteomes" id="UP000193240"/>
    </source>
</evidence>
<dbReference type="InParanoid" id="A0A1Y2M9J0"/>
<sequence>MEKQTLDNTSNDDYENAAFLNTSYLKDSETTRRRNYVYLTLFNLFIFTLSMLSLICAVMSQKDSSGHSAAKLMDQFDIFSPAMHEVEYSHVKYSLPNPLNSSKYVGLTDEVENAWMDIAYLPDQMVSKSDFPKLKKPDDAMQVTNPTTGETGYRVGIEVFHQLHCLNLLRMSTYPDHYKTITWSDTNDAPEKVRAHLDHCIEILRINLMCLSDVNVFTFQPTKEEGKQGMGGYWPDYETEHVCRNFDHIKDWARANAVPDADV</sequence>
<evidence type="ECO:0000256" key="2">
    <source>
        <dbReference type="ARBA" id="ARBA00035112"/>
    </source>
</evidence>
<comment type="pathway">
    <text evidence="1">Mycotoxin biosynthesis.</text>
</comment>
<gene>
    <name evidence="4" type="ORF">B5807_02628</name>
</gene>
<evidence type="ECO:0000256" key="3">
    <source>
        <dbReference type="SAM" id="Phobius"/>
    </source>
</evidence>
<organism evidence="4 5">
    <name type="scientific">Epicoccum nigrum</name>
    <name type="common">Soil fungus</name>
    <name type="synonym">Epicoccum purpurascens</name>
    <dbReference type="NCBI Taxonomy" id="105696"/>
    <lineage>
        <taxon>Eukaryota</taxon>
        <taxon>Fungi</taxon>
        <taxon>Dikarya</taxon>
        <taxon>Ascomycota</taxon>
        <taxon>Pezizomycotina</taxon>
        <taxon>Dothideomycetes</taxon>
        <taxon>Pleosporomycetidae</taxon>
        <taxon>Pleosporales</taxon>
        <taxon>Pleosporineae</taxon>
        <taxon>Didymellaceae</taxon>
        <taxon>Epicoccum</taxon>
    </lineage>
</organism>
<keyword evidence="3" id="KW-0812">Transmembrane</keyword>
<evidence type="ECO:0000256" key="1">
    <source>
        <dbReference type="ARBA" id="ARBA00004685"/>
    </source>
</evidence>
<feature type="transmembrane region" description="Helical" evidence="3">
    <location>
        <begin position="36"/>
        <end position="60"/>
    </location>
</feature>